<dbReference type="PANTHER" id="PTHR30572">
    <property type="entry name" value="MEMBRANE COMPONENT OF TRANSPORTER-RELATED"/>
    <property type="match status" value="1"/>
</dbReference>
<protein>
    <submittedName>
        <fullName evidence="9">ABC transporter permease</fullName>
    </submittedName>
</protein>
<keyword evidence="3 6" id="KW-0812">Transmembrane</keyword>
<evidence type="ECO:0000313" key="10">
    <source>
        <dbReference type="Proteomes" id="UP000317646"/>
    </source>
</evidence>
<evidence type="ECO:0000256" key="2">
    <source>
        <dbReference type="ARBA" id="ARBA00022475"/>
    </source>
</evidence>
<evidence type="ECO:0000256" key="3">
    <source>
        <dbReference type="ARBA" id="ARBA00022692"/>
    </source>
</evidence>
<reference evidence="9 10" key="1">
    <citation type="journal article" date="2019" name="Environ. Microbiol.">
        <title>Species interactions and distinct microbial communities in high Arctic permafrost affected cryosols are associated with the CH4 and CO2 gas fluxes.</title>
        <authorList>
            <person name="Altshuler I."/>
            <person name="Hamel J."/>
            <person name="Turney S."/>
            <person name="Magnuson E."/>
            <person name="Levesque R."/>
            <person name="Greer C."/>
            <person name="Whyte L.G."/>
        </authorList>
    </citation>
    <scope>NUCLEOTIDE SEQUENCE [LARGE SCALE GENOMIC DNA]</scope>
    <source>
        <strain evidence="9 10">S9.2P</strain>
    </source>
</reference>
<feature type="domain" description="ABC3 transporter permease C-terminal" evidence="7">
    <location>
        <begin position="291"/>
        <end position="406"/>
    </location>
</feature>
<evidence type="ECO:0000259" key="7">
    <source>
        <dbReference type="Pfam" id="PF02687"/>
    </source>
</evidence>
<dbReference type="Pfam" id="PF12704">
    <property type="entry name" value="MacB_PCD"/>
    <property type="match status" value="1"/>
</dbReference>
<evidence type="ECO:0000259" key="8">
    <source>
        <dbReference type="Pfam" id="PF12704"/>
    </source>
</evidence>
<evidence type="ECO:0000256" key="1">
    <source>
        <dbReference type="ARBA" id="ARBA00004651"/>
    </source>
</evidence>
<dbReference type="PANTHER" id="PTHR30572:SF18">
    <property type="entry name" value="ABC-TYPE MACROLIDE FAMILY EXPORT SYSTEM PERMEASE COMPONENT 2"/>
    <property type="match status" value="1"/>
</dbReference>
<proteinExistence type="predicted"/>
<organism evidence="9 10">
    <name type="scientific">Hymenobacter nivis</name>
    <dbReference type="NCBI Taxonomy" id="1850093"/>
    <lineage>
        <taxon>Bacteria</taxon>
        <taxon>Pseudomonadati</taxon>
        <taxon>Bacteroidota</taxon>
        <taxon>Cytophagia</taxon>
        <taxon>Cytophagales</taxon>
        <taxon>Hymenobacteraceae</taxon>
        <taxon>Hymenobacter</taxon>
    </lineage>
</organism>
<keyword evidence="4 6" id="KW-1133">Transmembrane helix</keyword>
<dbReference type="GO" id="GO:0022857">
    <property type="term" value="F:transmembrane transporter activity"/>
    <property type="evidence" value="ECO:0007669"/>
    <property type="project" value="TreeGrafter"/>
</dbReference>
<evidence type="ECO:0000256" key="5">
    <source>
        <dbReference type="ARBA" id="ARBA00023136"/>
    </source>
</evidence>
<feature type="domain" description="MacB-like periplasmic core" evidence="8">
    <location>
        <begin position="25"/>
        <end position="240"/>
    </location>
</feature>
<feature type="transmembrane region" description="Helical" evidence="6">
    <location>
        <begin position="340"/>
        <end position="359"/>
    </location>
</feature>
<comment type="subcellular location">
    <subcellularLocation>
        <location evidence="1">Cell membrane</location>
        <topology evidence="1">Multi-pass membrane protein</topology>
    </subcellularLocation>
</comment>
<dbReference type="Pfam" id="PF02687">
    <property type="entry name" value="FtsX"/>
    <property type="match status" value="1"/>
</dbReference>
<evidence type="ECO:0000313" key="9">
    <source>
        <dbReference type="EMBL" id="TPG64525.1"/>
    </source>
</evidence>
<dbReference type="EMBL" id="RCYZ01000006">
    <property type="protein sequence ID" value="TPG64525.1"/>
    <property type="molecule type" value="Genomic_DNA"/>
</dbReference>
<sequence length="417" mass="45797">MLWNYLKIAWKVLLRRKFFTAISLFGISFTLMILLVVYAFFDYAVGPHRPELRTDRLLFVNRMQMLYKGGGQNNSSVGYAFVNQQMKALRTPEKVSVSEANPGTAVAYVGQHTLKLDQRRTDGAFWQVLDFDFLAGRPYNLPEVRAAAHVAVISETTARQYFGAVAGAVGQTIEVDAVRYRVVGVVHDVPIVRLFTYADVWVPITTTTDDLRSSNLQGAYQAIVLARSAADVPRVQAEYDQLVARQPLPDPQRYERLVSHALPLMTNLTARFGGGDVGPSSSNRFLRVLGLLALLFMLLPALNLVNINVSRTLERSGEIGVRKAFGATARRLTGQFLVENIFLTLLGGVLGLGLAAGALHLLNSSQFIPHSEFALNGRVFGMALGVVLFFGLLSGAYPAYKMSKLQAVKALKGDNAA</sequence>
<name>A0A502GS49_9BACT</name>
<evidence type="ECO:0000256" key="6">
    <source>
        <dbReference type="SAM" id="Phobius"/>
    </source>
</evidence>
<dbReference type="GO" id="GO:0005886">
    <property type="term" value="C:plasma membrane"/>
    <property type="evidence" value="ECO:0007669"/>
    <property type="project" value="UniProtKB-SubCell"/>
</dbReference>
<dbReference type="AlphaFoldDB" id="A0A502GS49"/>
<dbReference type="InterPro" id="IPR003838">
    <property type="entry name" value="ABC3_permease_C"/>
</dbReference>
<keyword evidence="5 6" id="KW-0472">Membrane</keyword>
<dbReference type="RefSeq" id="WP_140468060.1">
    <property type="nucleotide sequence ID" value="NZ_RCYZ01000006.1"/>
</dbReference>
<feature type="transmembrane region" description="Helical" evidence="6">
    <location>
        <begin position="379"/>
        <end position="400"/>
    </location>
</feature>
<evidence type="ECO:0000256" key="4">
    <source>
        <dbReference type="ARBA" id="ARBA00022989"/>
    </source>
</evidence>
<dbReference type="OrthoDB" id="8740261at2"/>
<feature type="transmembrane region" description="Helical" evidence="6">
    <location>
        <begin position="285"/>
        <end position="305"/>
    </location>
</feature>
<feature type="transmembrane region" description="Helical" evidence="6">
    <location>
        <begin position="21"/>
        <end position="41"/>
    </location>
</feature>
<dbReference type="InterPro" id="IPR050250">
    <property type="entry name" value="Macrolide_Exporter_MacB"/>
</dbReference>
<dbReference type="InterPro" id="IPR025857">
    <property type="entry name" value="MacB_PCD"/>
</dbReference>
<keyword evidence="2" id="KW-1003">Cell membrane</keyword>
<comment type="caution">
    <text evidence="9">The sequence shown here is derived from an EMBL/GenBank/DDBJ whole genome shotgun (WGS) entry which is preliminary data.</text>
</comment>
<accession>A0A502GS49</accession>
<gene>
    <name evidence="9" type="ORF">EAH73_15240</name>
</gene>
<keyword evidence="10" id="KW-1185">Reference proteome</keyword>
<dbReference type="Proteomes" id="UP000317646">
    <property type="component" value="Unassembled WGS sequence"/>
</dbReference>